<dbReference type="AlphaFoldDB" id="A0A5Q2N224"/>
<dbReference type="EMBL" id="CP045875">
    <property type="protein sequence ID" value="QGG47893.1"/>
    <property type="molecule type" value="Genomic_DNA"/>
</dbReference>
<evidence type="ECO:0000256" key="8">
    <source>
        <dbReference type="ARBA" id="ARBA00022833"/>
    </source>
</evidence>
<dbReference type="OrthoDB" id="9807740at2"/>
<evidence type="ECO:0000256" key="7">
    <source>
        <dbReference type="ARBA" id="ARBA00022801"/>
    </source>
</evidence>
<feature type="binding site" evidence="9">
    <location>
        <position position="136"/>
    </location>
    <ligand>
        <name>Zn(2+)</name>
        <dbReference type="ChEBI" id="CHEBI:29105"/>
        <note>catalytic</note>
    </ligand>
</feature>
<keyword evidence="7 9" id="KW-0378">Hydrolase</keyword>
<keyword evidence="6 9" id="KW-0255">Endonuclease</keyword>
<accession>A0A5Q2N224</accession>
<keyword evidence="3 9" id="KW-0698">rRNA processing</keyword>
<evidence type="ECO:0000256" key="5">
    <source>
        <dbReference type="ARBA" id="ARBA00022723"/>
    </source>
</evidence>
<feature type="binding site" evidence="9">
    <location>
        <position position="126"/>
    </location>
    <ligand>
        <name>Zn(2+)</name>
        <dbReference type="ChEBI" id="CHEBI:29105"/>
        <note>catalytic</note>
    </ligand>
</feature>
<keyword evidence="9" id="KW-0963">Cytoplasm</keyword>
<dbReference type="PANTHER" id="PTHR46986:SF1">
    <property type="entry name" value="ENDORIBONUCLEASE YBEY, CHLOROPLASTIC"/>
    <property type="match status" value="1"/>
</dbReference>
<evidence type="ECO:0000313" key="11">
    <source>
        <dbReference type="Proteomes" id="UP000366051"/>
    </source>
</evidence>
<keyword evidence="2 9" id="KW-0690">Ribosome biogenesis</keyword>
<dbReference type="GO" id="GO:0004521">
    <property type="term" value="F:RNA endonuclease activity"/>
    <property type="evidence" value="ECO:0007669"/>
    <property type="project" value="UniProtKB-UniRule"/>
</dbReference>
<evidence type="ECO:0000256" key="6">
    <source>
        <dbReference type="ARBA" id="ARBA00022759"/>
    </source>
</evidence>
<evidence type="ECO:0000256" key="1">
    <source>
        <dbReference type="ARBA" id="ARBA00010875"/>
    </source>
</evidence>
<comment type="function">
    <text evidence="9">Single strand-specific metallo-endoribonuclease involved in late-stage 70S ribosome quality control and in maturation of the 3' terminus of the 16S rRNA.</text>
</comment>
<keyword evidence="4 9" id="KW-0540">Nuclease</keyword>
<dbReference type="NCBIfam" id="TIGR00043">
    <property type="entry name" value="rRNA maturation RNase YbeY"/>
    <property type="match status" value="1"/>
</dbReference>
<feature type="binding site" evidence="9">
    <location>
        <position position="130"/>
    </location>
    <ligand>
        <name>Zn(2+)</name>
        <dbReference type="ChEBI" id="CHEBI:29105"/>
        <note>catalytic</note>
    </ligand>
</feature>
<keyword evidence="8 9" id="KW-0862">Zinc</keyword>
<comment type="subcellular location">
    <subcellularLocation>
        <location evidence="9">Cytoplasm</location>
    </subcellularLocation>
</comment>
<dbReference type="Proteomes" id="UP000366051">
    <property type="component" value="Chromosome"/>
</dbReference>
<keyword evidence="5 9" id="KW-0479">Metal-binding</keyword>
<comment type="similarity">
    <text evidence="1 9">Belongs to the endoribonuclease YbeY family.</text>
</comment>
<dbReference type="GO" id="GO:0005737">
    <property type="term" value="C:cytoplasm"/>
    <property type="evidence" value="ECO:0007669"/>
    <property type="project" value="UniProtKB-SubCell"/>
</dbReference>
<dbReference type="HAMAP" id="MF_00009">
    <property type="entry name" value="Endoribonucl_YbeY"/>
    <property type="match status" value="1"/>
</dbReference>
<dbReference type="GO" id="GO:0004222">
    <property type="term" value="F:metalloendopeptidase activity"/>
    <property type="evidence" value="ECO:0007669"/>
    <property type="project" value="InterPro"/>
</dbReference>
<evidence type="ECO:0000256" key="4">
    <source>
        <dbReference type="ARBA" id="ARBA00022722"/>
    </source>
</evidence>
<gene>
    <name evidence="9" type="primary">ybeY</name>
    <name evidence="10" type="ORF">FTV88_1795</name>
</gene>
<dbReference type="GO" id="GO:0006364">
    <property type="term" value="P:rRNA processing"/>
    <property type="evidence" value="ECO:0007669"/>
    <property type="project" value="UniProtKB-UniRule"/>
</dbReference>
<dbReference type="Gene3D" id="3.40.390.30">
    <property type="entry name" value="Metalloproteases ('zincins'), catalytic domain"/>
    <property type="match status" value="1"/>
</dbReference>
<dbReference type="InterPro" id="IPR002036">
    <property type="entry name" value="YbeY"/>
</dbReference>
<keyword evidence="11" id="KW-1185">Reference proteome</keyword>
<evidence type="ECO:0000256" key="9">
    <source>
        <dbReference type="HAMAP-Rule" id="MF_00009"/>
    </source>
</evidence>
<sequence length="163" mass="19078">MELFIVNEYTEELDAETEETWQLMLEQLTFACLEEVEYPIDDVEVCLLLTNNDKIQQLNKDYRNIDMPTDVLSFAMEEQSDEEIEFDDPTEGQLLGDIVISLDKVKEQAQDYGHTIDRELAYLFVHGMFHLLGYDHQEEKEKIEMRALEEKVLTAYGLSRDEG</sequence>
<reference evidence="11" key="1">
    <citation type="submission" date="2019-11" db="EMBL/GenBank/DDBJ databases">
        <title>Genome sequence of Heliorestis convoluta strain HH, an alkaliphilic and minimalistic phototrophic bacterium from a soda lake in Egypt.</title>
        <authorList>
            <person name="Dewey E.D."/>
            <person name="Stokes L.M."/>
            <person name="Burchell B.M."/>
            <person name="Shaffer K.N."/>
            <person name="Huntington A.M."/>
            <person name="Baker J.M."/>
            <person name="Nadendla S."/>
            <person name="Giglio M.G."/>
            <person name="Touchman J.W."/>
            <person name="Blankenship R.E."/>
            <person name="Madigan M.T."/>
            <person name="Sattley W.M."/>
        </authorList>
    </citation>
    <scope>NUCLEOTIDE SEQUENCE [LARGE SCALE GENOMIC DNA]</scope>
    <source>
        <strain evidence="11">HH</strain>
    </source>
</reference>
<dbReference type="GO" id="GO:0008270">
    <property type="term" value="F:zinc ion binding"/>
    <property type="evidence" value="ECO:0007669"/>
    <property type="project" value="UniProtKB-UniRule"/>
</dbReference>
<dbReference type="EC" id="3.1.-.-" evidence="9"/>
<comment type="cofactor">
    <cofactor evidence="9">
        <name>Zn(2+)</name>
        <dbReference type="ChEBI" id="CHEBI:29105"/>
    </cofactor>
    <text evidence="9">Binds 1 zinc ion.</text>
</comment>
<dbReference type="Pfam" id="PF02130">
    <property type="entry name" value="YbeY"/>
    <property type="match status" value="1"/>
</dbReference>
<dbReference type="KEGG" id="hcv:FTV88_1795"/>
<name>A0A5Q2N224_9FIRM</name>
<organism evidence="10 11">
    <name type="scientific">Heliorestis convoluta</name>
    <dbReference type="NCBI Taxonomy" id="356322"/>
    <lineage>
        <taxon>Bacteria</taxon>
        <taxon>Bacillati</taxon>
        <taxon>Bacillota</taxon>
        <taxon>Clostridia</taxon>
        <taxon>Eubacteriales</taxon>
        <taxon>Heliobacteriaceae</taxon>
        <taxon>Heliorestis</taxon>
    </lineage>
</organism>
<dbReference type="PANTHER" id="PTHR46986">
    <property type="entry name" value="ENDORIBONUCLEASE YBEY, CHLOROPLASTIC"/>
    <property type="match status" value="1"/>
</dbReference>
<proteinExistence type="inferred from homology"/>
<dbReference type="RefSeq" id="WP_153725188.1">
    <property type="nucleotide sequence ID" value="NZ_CP045875.1"/>
</dbReference>
<evidence type="ECO:0000256" key="3">
    <source>
        <dbReference type="ARBA" id="ARBA00022552"/>
    </source>
</evidence>
<protein>
    <recommendedName>
        <fullName evidence="9">Endoribonuclease YbeY</fullName>
        <ecNumber evidence="9">3.1.-.-</ecNumber>
    </recommendedName>
</protein>
<dbReference type="InterPro" id="IPR023091">
    <property type="entry name" value="MetalPrtase_cat_dom_sf_prd"/>
</dbReference>
<evidence type="ECO:0000256" key="2">
    <source>
        <dbReference type="ARBA" id="ARBA00022517"/>
    </source>
</evidence>
<evidence type="ECO:0000313" key="10">
    <source>
        <dbReference type="EMBL" id="QGG47893.1"/>
    </source>
</evidence>
<dbReference type="SUPFAM" id="SSF55486">
    <property type="entry name" value="Metalloproteases ('zincins'), catalytic domain"/>
    <property type="match status" value="1"/>
</dbReference>